<evidence type="ECO:0000313" key="1">
    <source>
        <dbReference type="EMBL" id="RBQ23114.1"/>
    </source>
</evidence>
<reference evidence="1 2" key="1">
    <citation type="submission" date="2018-06" db="EMBL/GenBank/DDBJ databases">
        <title>Genomic insight into two independent archaeal endosymbiosis events.</title>
        <authorList>
            <person name="Lind A.E."/>
            <person name="Lewis W.H."/>
            <person name="Spang A."/>
            <person name="Guy L."/>
            <person name="Embley M.T."/>
            <person name="Ettema T.J.G."/>
        </authorList>
    </citation>
    <scope>NUCLEOTIDE SEQUENCE [LARGE SCALE GENOMIC DNA]</scope>
    <source>
        <strain evidence="1">NOE</strain>
    </source>
</reference>
<gene>
    <name evidence="1" type="ORF">ALNOE001_11330</name>
</gene>
<dbReference type="AlphaFoldDB" id="A0A366MC10"/>
<evidence type="ECO:0000313" key="2">
    <source>
        <dbReference type="Proteomes" id="UP000253099"/>
    </source>
</evidence>
<accession>A0A366MC10</accession>
<keyword evidence="2" id="KW-1185">Reference proteome</keyword>
<proteinExistence type="predicted"/>
<organism evidence="1 2">
    <name type="scientific">Candidatus Methanobinarius endosymbioticus</name>
    <dbReference type="NCBI Taxonomy" id="2006182"/>
    <lineage>
        <taxon>Archaea</taxon>
        <taxon>Methanobacteriati</taxon>
        <taxon>Methanobacteriota</taxon>
        <taxon>Methanomada group</taxon>
        <taxon>Methanobacteria</taxon>
        <taxon>Methanobacteriales</taxon>
        <taxon>Methanobacteriaceae</taxon>
        <taxon>Candidatus Methanobinarius</taxon>
    </lineage>
</organism>
<name>A0A366MC10_9EURY</name>
<protein>
    <submittedName>
        <fullName evidence="1">Uncharacterized protein</fullName>
    </submittedName>
</protein>
<sequence length="59" mass="6522">MPIKNYAINYRYTDVMNNGNIVSSSQLDWGGKSAVATKTLEFSGSGSQTISIDAYELQW</sequence>
<dbReference type="EMBL" id="NIZT01000028">
    <property type="protein sequence ID" value="RBQ23114.1"/>
    <property type="molecule type" value="Genomic_DNA"/>
</dbReference>
<dbReference type="Proteomes" id="UP000253099">
    <property type="component" value="Unassembled WGS sequence"/>
</dbReference>
<comment type="caution">
    <text evidence="1">The sequence shown here is derived from an EMBL/GenBank/DDBJ whole genome shotgun (WGS) entry which is preliminary data.</text>
</comment>